<accession>A0AAX2H0F2</accession>
<protein>
    <submittedName>
        <fullName evidence="2">Uncharacterized protein</fullName>
    </submittedName>
</protein>
<dbReference type="Proteomes" id="UP000065822">
    <property type="component" value="Chromosome"/>
</dbReference>
<reference evidence="1 3" key="1">
    <citation type="submission" date="2016-02" db="EMBL/GenBank/DDBJ databases">
        <authorList>
            <person name="Holder M.E."/>
            <person name="Ajami N.J."/>
            <person name="Petrosino J.F."/>
        </authorList>
    </citation>
    <scope>NUCLEOTIDE SEQUENCE [LARGE SCALE GENOMIC DNA]</scope>
    <source>
        <strain evidence="1 3">CCUG 32990</strain>
    </source>
</reference>
<dbReference type="AlphaFoldDB" id="A0AAX2H0F2"/>
<proteinExistence type="predicted"/>
<organism evidence="2 4">
    <name type="scientific">Capnocytophaga haemolytica</name>
    <dbReference type="NCBI Taxonomy" id="45243"/>
    <lineage>
        <taxon>Bacteria</taxon>
        <taxon>Pseudomonadati</taxon>
        <taxon>Bacteroidota</taxon>
        <taxon>Flavobacteriia</taxon>
        <taxon>Flavobacteriales</taxon>
        <taxon>Flavobacteriaceae</taxon>
        <taxon>Capnocytophaga</taxon>
    </lineage>
</organism>
<reference evidence="2 4" key="2">
    <citation type="submission" date="2017-06" db="EMBL/GenBank/DDBJ databases">
        <authorList>
            <consortium name="Pathogen Informatics"/>
        </authorList>
    </citation>
    <scope>NUCLEOTIDE SEQUENCE [LARGE SCALE GENOMIC DNA]</scope>
    <source>
        <strain evidence="2 4">NCTC12947</strain>
    </source>
</reference>
<dbReference type="EMBL" id="LT906449">
    <property type="protein sequence ID" value="SNV13069.1"/>
    <property type="molecule type" value="Genomic_DNA"/>
</dbReference>
<dbReference type="RefSeq" id="WP_066427644.1">
    <property type="nucleotide sequence ID" value="NZ_CP014227.1"/>
</dbReference>
<keyword evidence="3" id="KW-1185">Reference proteome</keyword>
<evidence type="ECO:0000313" key="4">
    <source>
        <dbReference type="Proteomes" id="UP000215539"/>
    </source>
</evidence>
<evidence type="ECO:0000313" key="1">
    <source>
        <dbReference type="EMBL" id="AMD84153.1"/>
    </source>
</evidence>
<dbReference type="EMBL" id="CP014227">
    <property type="protein sequence ID" value="AMD84153.1"/>
    <property type="molecule type" value="Genomic_DNA"/>
</dbReference>
<gene>
    <name evidence="1" type="ORF">AXF12_00525</name>
    <name evidence="2" type="ORF">SAMEA44541418_01667</name>
</gene>
<dbReference type="Proteomes" id="UP000215539">
    <property type="component" value="Chromosome 1"/>
</dbReference>
<name>A0AAX2H0F2_9FLAO</name>
<evidence type="ECO:0000313" key="3">
    <source>
        <dbReference type="Proteomes" id="UP000065822"/>
    </source>
</evidence>
<dbReference type="KEGG" id="chg:AXF12_00525"/>
<evidence type="ECO:0000313" key="2">
    <source>
        <dbReference type="EMBL" id="SNV13069.1"/>
    </source>
</evidence>
<sequence length="139" mass="16687">MSKKLKNNHNIDYIFVRNKLVSYYREQNVFNYSDIISAIENYEPLTENFPKEVLIDRLRDLPSKKNFDSQFTVVRKNIKKRLIQRIKLDNNLYLSIDDYIPNLEELIKLEEDGQGNKYIKIFSTEGFGQLKSLFNKMRR</sequence>